<evidence type="ECO:0000313" key="2">
    <source>
        <dbReference type="Proteomes" id="UP000546200"/>
    </source>
</evidence>
<gene>
    <name evidence="1" type="ORF">FHS94_000996</name>
</gene>
<accession>A0A7W9EV67</accession>
<dbReference type="AlphaFoldDB" id="A0A7W9EV67"/>
<comment type="caution">
    <text evidence="1">The sequence shown here is derived from an EMBL/GenBank/DDBJ whole genome shotgun (WGS) entry which is preliminary data.</text>
</comment>
<reference evidence="1 2" key="1">
    <citation type="submission" date="2020-08" db="EMBL/GenBank/DDBJ databases">
        <title>Genomic Encyclopedia of Type Strains, Phase IV (KMG-IV): sequencing the most valuable type-strain genomes for metagenomic binning, comparative biology and taxonomic classification.</title>
        <authorList>
            <person name="Goeker M."/>
        </authorList>
    </citation>
    <scope>NUCLEOTIDE SEQUENCE [LARGE SCALE GENOMIC DNA]</scope>
    <source>
        <strain evidence="1 2">DSM 100044</strain>
    </source>
</reference>
<evidence type="ECO:0000313" key="1">
    <source>
        <dbReference type="EMBL" id="MBB5714173.1"/>
    </source>
</evidence>
<name>A0A7W9EV67_9SPHN</name>
<sequence>MAFLLLGAAPVEVPEGRFQTWSSYKKAPLDFSSGGVSVRVEALPCPSQPVGDSTCAYEGYNNQAAVIVTAPGVPNFSVSTDRQSAYARVAVVRFQRSDPRPGLIVESQYGGSGGDMTAQILVPGEQGYRAIEFDRRDGAHLQGALADTPTDLSGDGVLDLKLEDGAFDSRFGCNACTPRPPKLFAVKDGKLVDESRDPALRHVFAADMRRLAPLCMSKDPERNGACAAYVADAARAGHFKAAWAAMLKHYERNRDLWQHCDVPVSAWPNGRCPREHLRRFPDALRAFLKATGYLPA</sequence>
<dbReference type="RefSeq" id="WP_184055213.1">
    <property type="nucleotide sequence ID" value="NZ_JACIJK010000002.1"/>
</dbReference>
<dbReference type="EMBL" id="JACIJK010000002">
    <property type="protein sequence ID" value="MBB5714173.1"/>
    <property type="molecule type" value="Genomic_DNA"/>
</dbReference>
<dbReference type="Proteomes" id="UP000546200">
    <property type="component" value="Unassembled WGS sequence"/>
</dbReference>
<proteinExistence type="predicted"/>
<protein>
    <submittedName>
        <fullName evidence="1">Uncharacterized protein</fullName>
    </submittedName>
</protein>
<keyword evidence="2" id="KW-1185">Reference proteome</keyword>
<organism evidence="1 2">
    <name type="scientific">Sphingomonas aerophila</name>
    <dbReference type="NCBI Taxonomy" id="1344948"/>
    <lineage>
        <taxon>Bacteria</taxon>
        <taxon>Pseudomonadati</taxon>
        <taxon>Pseudomonadota</taxon>
        <taxon>Alphaproteobacteria</taxon>
        <taxon>Sphingomonadales</taxon>
        <taxon>Sphingomonadaceae</taxon>
        <taxon>Sphingomonas</taxon>
    </lineage>
</organism>